<gene>
    <name evidence="3" type="ORF">PPOP_1277</name>
</gene>
<dbReference type="EMBL" id="BALG01000055">
    <property type="protein sequence ID" value="GAC41920.1"/>
    <property type="molecule type" value="Genomic_DNA"/>
</dbReference>
<evidence type="ECO:0000313" key="4">
    <source>
        <dbReference type="Proteomes" id="UP000029453"/>
    </source>
</evidence>
<dbReference type="InterPro" id="IPR005537">
    <property type="entry name" value="RAMP_III_fam"/>
</dbReference>
<comment type="caution">
    <text evidence="3">The sequence shown here is derived from an EMBL/GenBank/DDBJ whole genome shotgun (WGS) entry which is preliminary data.</text>
</comment>
<evidence type="ECO:0000256" key="1">
    <source>
        <dbReference type="ARBA" id="ARBA00023118"/>
    </source>
</evidence>
<dbReference type="PANTHER" id="PTHR36700:SF1">
    <property type="entry name" value="CRISPR SYSTEM CMR SUBUNIT CMR4"/>
    <property type="match status" value="1"/>
</dbReference>
<evidence type="ECO:0000313" key="3">
    <source>
        <dbReference type="EMBL" id="GAC41920.1"/>
    </source>
</evidence>
<reference evidence="3 4" key="1">
    <citation type="submission" date="2012-10" db="EMBL/GenBank/DDBJ databases">
        <title>Draft Genome Sequence of Paenibacillus popilliae ATCC 14706T.</title>
        <authorList>
            <person name="Iiyama K."/>
            <person name="Mori K."/>
            <person name="Mon H."/>
            <person name="Chieda Y."/>
            <person name="Lee J.M."/>
            <person name="Kusakabe T."/>
            <person name="Tashiro K."/>
            <person name="Asano S."/>
            <person name="Yasunaga-Aoki C."/>
            <person name="Shimizu S."/>
        </authorList>
    </citation>
    <scope>NUCLEOTIDE SEQUENCE [LARGE SCALE GENOMIC DNA]</scope>
    <source>
        <strain evidence="3 4">ATCC 14706</strain>
    </source>
</reference>
<dbReference type="Proteomes" id="UP000029453">
    <property type="component" value="Unassembled WGS sequence"/>
</dbReference>
<dbReference type="AlphaFoldDB" id="M9LGW8"/>
<dbReference type="RefSeq" id="WP_006285303.1">
    <property type="nucleotide sequence ID" value="NZ_BALG01000055.1"/>
</dbReference>
<dbReference type="Pfam" id="PF03787">
    <property type="entry name" value="RAMPs"/>
    <property type="match status" value="1"/>
</dbReference>
<sequence>MKASKLYSVQCISPVHIGTGQGVGVIDMPMMRERVTEWPLIPGSSMKGARRDDYTRKGRPEAWLHAAFGKGGDQDGNAGAIVFSDCRIFAFPLASRCGVFAYVTCPLAIDRLSRDAAAVGCRIPAADVAEWRSILDQGHGHSGPVIVGSESVVVHEGNVIIDEFQFQAEECASFGEWAGRIAAQLGMDSSSLAQRLVLVSDEAFHYFATMCCEITPRIRIDSETSTVKDGALWYEEYLPAETIMYGIVWCDRIPGVSPSLTTSGLLDEVAGEVVMQIGGNTSVGKGLVKCAYVKEGER</sequence>
<feature type="domain" description="CRISPR type III-associated protein" evidence="2">
    <location>
        <begin position="10"/>
        <end position="289"/>
    </location>
</feature>
<protein>
    <recommendedName>
        <fullName evidence="2">CRISPR type III-associated protein domain-containing protein</fullName>
    </recommendedName>
</protein>
<dbReference type="PANTHER" id="PTHR36700">
    <property type="entry name" value="CRISPR SYSTEM CMR SUBUNIT CMR4"/>
    <property type="match status" value="1"/>
</dbReference>
<dbReference type="GO" id="GO:0051607">
    <property type="term" value="P:defense response to virus"/>
    <property type="evidence" value="ECO:0007669"/>
    <property type="project" value="UniProtKB-KW"/>
</dbReference>
<name>M9LGW8_PAEPP</name>
<keyword evidence="4" id="KW-1185">Reference proteome</keyword>
<dbReference type="OrthoDB" id="9789361at2"/>
<evidence type="ECO:0000259" key="2">
    <source>
        <dbReference type="Pfam" id="PF03787"/>
    </source>
</evidence>
<organism evidence="3 4">
    <name type="scientific">Paenibacillus popilliae ATCC 14706</name>
    <dbReference type="NCBI Taxonomy" id="1212764"/>
    <lineage>
        <taxon>Bacteria</taxon>
        <taxon>Bacillati</taxon>
        <taxon>Bacillota</taxon>
        <taxon>Bacilli</taxon>
        <taxon>Bacillales</taxon>
        <taxon>Paenibacillaceae</taxon>
        <taxon>Paenibacillus</taxon>
    </lineage>
</organism>
<dbReference type="NCBIfam" id="TIGR02580">
    <property type="entry name" value="cas_RAMP_Cmr4"/>
    <property type="match status" value="1"/>
</dbReference>
<accession>M9LGW8</accession>
<dbReference type="InterPro" id="IPR013410">
    <property type="entry name" value="CRISPR-assoc_RAMP_Cmr4"/>
</dbReference>
<proteinExistence type="predicted"/>
<keyword evidence="1" id="KW-0051">Antiviral defense</keyword>